<organism evidence="2 3">
    <name type="scientific">Rotaria socialis</name>
    <dbReference type="NCBI Taxonomy" id="392032"/>
    <lineage>
        <taxon>Eukaryota</taxon>
        <taxon>Metazoa</taxon>
        <taxon>Spiralia</taxon>
        <taxon>Gnathifera</taxon>
        <taxon>Rotifera</taxon>
        <taxon>Eurotatoria</taxon>
        <taxon>Bdelloidea</taxon>
        <taxon>Philodinida</taxon>
        <taxon>Philodinidae</taxon>
        <taxon>Rotaria</taxon>
    </lineage>
</organism>
<feature type="domain" description="Alpha-N-acetylglucosaminidase tim-barrel" evidence="1">
    <location>
        <begin position="2"/>
        <end position="52"/>
    </location>
</feature>
<name>A0A821SQT8_9BILA</name>
<dbReference type="EMBL" id="CAJOBP010064693">
    <property type="protein sequence ID" value="CAF4862877.1"/>
    <property type="molecule type" value="Genomic_DNA"/>
</dbReference>
<dbReference type="Pfam" id="PF05089">
    <property type="entry name" value="NAGLU"/>
    <property type="match status" value="1"/>
</dbReference>
<feature type="non-terminal residue" evidence="2">
    <location>
        <position position="1"/>
    </location>
</feature>
<dbReference type="Proteomes" id="UP000663873">
    <property type="component" value="Unassembled WGS sequence"/>
</dbReference>
<protein>
    <recommendedName>
        <fullName evidence="1">Alpha-N-acetylglucosaminidase tim-barrel domain-containing protein</fullName>
    </recommendedName>
</protein>
<dbReference type="InterPro" id="IPR024733">
    <property type="entry name" value="NAGLU_tim-barrel"/>
</dbReference>
<dbReference type="PANTHER" id="PTHR12872:SF1">
    <property type="entry name" value="ALPHA-N-ACETYLGLUCOSAMINIDASE"/>
    <property type="match status" value="1"/>
</dbReference>
<dbReference type="PANTHER" id="PTHR12872">
    <property type="entry name" value="ALPHA-N-ACETYLGLUCOSAMINIDASE"/>
    <property type="match status" value="1"/>
</dbReference>
<gene>
    <name evidence="2" type="ORF">UJA718_LOCUS43953</name>
</gene>
<accession>A0A821SQT8</accession>
<sequence>SDLNYLADVNAGIFQTMQMVDPSAVWVMQAWLFLSDFWTTDRVKSYLSKVPPVKIKSINYLLCIII</sequence>
<dbReference type="AlphaFoldDB" id="A0A821SQT8"/>
<comment type="caution">
    <text evidence="2">The sequence shown here is derived from an EMBL/GenBank/DDBJ whole genome shotgun (WGS) entry which is preliminary data.</text>
</comment>
<dbReference type="InterPro" id="IPR007781">
    <property type="entry name" value="NAGLU"/>
</dbReference>
<evidence type="ECO:0000313" key="3">
    <source>
        <dbReference type="Proteomes" id="UP000663873"/>
    </source>
</evidence>
<proteinExistence type="predicted"/>
<reference evidence="2" key="1">
    <citation type="submission" date="2021-02" db="EMBL/GenBank/DDBJ databases">
        <authorList>
            <person name="Nowell W R."/>
        </authorList>
    </citation>
    <scope>NUCLEOTIDE SEQUENCE</scope>
</reference>
<dbReference type="Gene3D" id="3.20.20.80">
    <property type="entry name" value="Glycosidases"/>
    <property type="match status" value="1"/>
</dbReference>
<keyword evidence="3" id="KW-1185">Reference proteome</keyword>
<evidence type="ECO:0000313" key="2">
    <source>
        <dbReference type="EMBL" id="CAF4862877.1"/>
    </source>
</evidence>
<evidence type="ECO:0000259" key="1">
    <source>
        <dbReference type="Pfam" id="PF05089"/>
    </source>
</evidence>